<proteinExistence type="predicted"/>
<dbReference type="GO" id="GO:0051020">
    <property type="term" value="F:GTPase binding"/>
    <property type="evidence" value="ECO:0007669"/>
    <property type="project" value="TreeGrafter"/>
</dbReference>
<organism evidence="3 4">
    <name type="scientific">Saccharomycopsis crataegensis</name>
    <dbReference type="NCBI Taxonomy" id="43959"/>
    <lineage>
        <taxon>Eukaryota</taxon>
        <taxon>Fungi</taxon>
        <taxon>Dikarya</taxon>
        <taxon>Ascomycota</taxon>
        <taxon>Saccharomycotina</taxon>
        <taxon>Saccharomycetes</taxon>
        <taxon>Saccharomycopsidaceae</taxon>
        <taxon>Saccharomycopsis</taxon>
    </lineage>
</organism>
<feature type="region of interest" description="Disordered" evidence="1">
    <location>
        <begin position="519"/>
        <end position="591"/>
    </location>
</feature>
<dbReference type="RefSeq" id="XP_064852665.1">
    <property type="nucleotide sequence ID" value="XM_064996593.1"/>
</dbReference>
<feature type="compositionally biased region" description="Low complexity" evidence="1">
    <location>
        <begin position="229"/>
        <end position="248"/>
    </location>
</feature>
<name>A0AAV5QL32_9ASCO</name>
<feature type="region of interest" description="Disordered" evidence="1">
    <location>
        <begin position="199"/>
        <end position="248"/>
    </location>
</feature>
<feature type="compositionally biased region" description="Low complexity" evidence="1">
    <location>
        <begin position="208"/>
        <end position="217"/>
    </location>
</feature>
<feature type="compositionally biased region" description="Low complexity" evidence="1">
    <location>
        <begin position="900"/>
        <end position="909"/>
    </location>
</feature>
<keyword evidence="4" id="KW-1185">Reference proteome</keyword>
<dbReference type="Proteomes" id="UP001360560">
    <property type="component" value="Unassembled WGS sequence"/>
</dbReference>
<dbReference type="EMBL" id="BTFZ01000010">
    <property type="protein sequence ID" value="GMM35665.1"/>
    <property type="molecule type" value="Genomic_DNA"/>
</dbReference>
<dbReference type="InterPro" id="IPR052072">
    <property type="entry name" value="Vascular_dev_regulator"/>
</dbReference>
<accession>A0AAV5QL32</accession>
<dbReference type="InterPro" id="IPR002710">
    <property type="entry name" value="Dilute_dom"/>
</dbReference>
<evidence type="ECO:0000313" key="4">
    <source>
        <dbReference type="Proteomes" id="UP001360560"/>
    </source>
</evidence>
<dbReference type="GeneID" id="90073644"/>
<protein>
    <recommendedName>
        <fullName evidence="2">Dilute domain-containing protein</fullName>
    </recommendedName>
</protein>
<dbReference type="PROSITE" id="PS51126">
    <property type="entry name" value="DILUTE"/>
    <property type="match status" value="1"/>
</dbReference>
<dbReference type="PANTHER" id="PTHR16027">
    <property type="entry name" value="DILUTE DOMAIN-CONTAINING PROTEIN YPR089W"/>
    <property type="match status" value="1"/>
</dbReference>
<gene>
    <name evidence="3" type="ORF">DASC09_029900</name>
</gene>
<dbReference type="AlphaFoldDB" id="A0AAV5QL32"/>
<reference evidence="3 4" key="1">
    <citation type="journal article" date="2023" name="Elife">
        <title>Identification of key yeast species and microbe-microbe interactions impacting larval growth of Drosophila in the wild.</title>
        <authorList>
            <person name="Mure A."/>
            <person name="Sugiura Y."/>
            <person name="Maeda R."/>
            <person name="Honda K."/>
            <person name="Sakurai N."/>
            <person name="Takahashi Y."/>
            <person name="Watada M."/>
            <person name="Katoh T."/>
            <person name="Gotoh A."/>
            <person name="Gotoh Y."/>
            <person name="Taniguchi I."/>
            <person name="Nakamura K."/>
            <person name="Hayashi T."/>
            <person name="Katayama T."/>
            <person name="Uemura T."/>
            <person name="Hattori Y."/>
        </authorList>
    </citation>
    <scope>NUCLEOTIDE SEQUENCE [LARGE SCALE GENOMIC DNA]</scope>
    <source>
        <strain evidence="3 4">SC-9</strain>
    </source>
</reference>
<evidence type="ECO:0000313" key="3">
    <source>
        <dbReference type="EMBL" id="GMM35665.1"/>
    </source>
</evidence>
<feature type="region of interest" description="Disordered" evidence="1">
    <location>
        <begin position="834"/>
        <end position="868"/>
    </location>
</feature>
<feature type="compositionally biased region" description="Basic and acidic residues" evidence="1">
    <location>
        <begin position="563"/>
        <end position="580"/>
    </location>
</feature>
<dbReference type="PANTHER" id="PTHR16027:SF6">
    <property type="entry name" value="DILUTE DOMAIN-CONTAINING PROTEIN"/>
    <property type="match status" value="1"/>
</dbReference>
<sequence>MDSSVWKDEPDLPDILPSVVPSLPNTLDDTFYKESPNFSNDPQADDLLMDQLKLHSASAKLSSTVITQHDLAKDDAIYKSSTITTNGDIPLLSDSAAMVSTINDEKIFDFNQFSDPKSFIRYSYRDIPKFLKLIFDTVNSETSSNNKNPLVPAIIVFQMLRYSYFKKKNLRLSNNFFELFINRIYMIIEDDSKGNNTPMVVNKEHFDNNNNNNNNNYDDNDDSQEFVGNSSSSPNTPNLNGKQQSKRQLLQSKVRKKNDIVLIAYWISVINHLYYYLLRQEGFFTKNPLFLKKIVTVLQDLINEFLAGITNRLVDLLDDCVIDYSSIPNLQKGLLFQNDWNFFKRDNSGGVGGGSGNTFQEILDTLYPPNLKQQLQPSPMKFLQVLEAIIYVFKLYNISSILLKNLLSRVLSWIHGSVFNRILANRNKRGKNYLTRTFAIQLRLNLSVIEDWVRSISKNLQQEDIELNPDGKTNEEYYLDDDELKMIIRDYPDDLIDFKFDLSNISRFDTNVRFYNKEEEEKKKKKKIEEEEEKKKKKKIEEEEEKKKKKKNDGNPGNIETPNDEKNKDIPTPNDEKNKDIPTPNDLQIHNDQVLKNIDPTPMINLDEDDEDNSYRTAKIDISSTPLPFISNFYYGSINKIFKYHFQVLYNLLEFLQVGTTYVDALVRSIEDKKLSPKQTEDSINTAFIEFLDQDIIFLNHKQVHYIVKNYKYEVDEPHFGKKITKCLANLGKRVNLGQLSTNRYLKSINYLSPAATTRNRIYGVGVLSIDDDLVYLNLLAGRDFPICLPTRQELISKYGAGMRGNNRETLVANQPYLTIEVRDMVDSIRDQHDYGNFANSEDDEDDEDDEYFNDGDDDNMTRPRMMRDNDRDLDLDAATGMYHSSIFGAAAAGAEKRNNTMFDNNNNNNDDDGFGMTRPESSVAKTWELNGHATKAKSKDKIEHEEIEYNPW</sequence>
<evidence type="ECO:0000259" key="2">
    <source>
        <dbReference type="PROSITE" id="PS51126"/>
    </source>
</evidence>
<comment type="caution">
    <text evidence="3">The sequence shown here is derived from an EMBL/GenBank/DDBJ whole genome shotgun (WGS) entry which is preliminary data.</text>
</comment>
<dbReference type="SMART" id="SM01132">
    <property type="entry name" value="DIL"/>
    <property type="match status" value="1"/>
</dbReference>
<feature type="region of interest" description="Disordered" evidence="1">
    <location>
        <begin position="899"/>
        <end position="953"/>
    </location>
</feature>
<feature type="domain" description="Dilute" evidence="2">
    <location>
        <begin position="244"/>
        <end position="538"/>
    </location>
</feature>
<feature type="compositionally biased region" description="Acidic residues" evidence="1">
    <location>
        <begin position="841"/>
        <end position="859"/>
    </location>
</feature>
<dbReference type="Pfam" id="PF01843">
    <property type="entry name" value="DIL"/>
    <property type="match status" value="1"/>
</dbReference>
<evidence type="ECO:0000256" key="1">
    <source>
        <dbReference type="SAM" id="MobiDB-lite"/>
    </source>
</evidence>